<dbReference type="PANTHER" id="PTHR33371:SF4">
    <property type="entry name" value="INTERMEMBRANE PHOSPHOLIPID TRANSPORT SYSTEM BINDING PROTEIN MLAD"/>
    <property type="match status" value="1"/>
</dbReference>
<reference evidence="5 6" key="1">
    <citation type="submission" date="2018-08" db="EMBL/GenBank/DDBJ databases">
        <title>Actinomadura jelena sp. nov., a novel Actinomycete isolated from soil in Chad.</title>
        <authorList>
            <person name="Shi L."/>
        </authorList>
    </citation>
    <scope>NUCLEOTIDE SEQUENCE [LARGE SCALE GENOMIC DNA]</scope>
    <source>
        <strain evidence="5 6">NEAU-G17</strain>
    </source>
</reference>
<dbReference type="Pfam" id="PF11887">
    <property type="entry name" value="Mce4_CUP1"/>
    <property type="match status" value="1"/>
</dbReference>
<dbReference type="InterPro" id="IPR005693">
    <property type="entry name" value="Mce"/>
</dbReference>
<evidence type="ECO:0000256" key="2">
    <source>
        <dbReference type="SAM" id="Phobius"/>
    </source>
</evidence>
<dbReference type="NCBIfam" id="TIGR00996">
    <property type="entry name" value="Mtu_fam_mce"/>
    <property type="match status" value="1"/>
</dbReference>
<feature type="domain" description="Mce/MlaD" evidence="3">
    <location>
        <begin position="36"/>
        <end position="110"/>
    </location>
</feature>
<keyword evidence="6" id="KW-1185">Reference proteome</keyword>
<dbReference type="PANTHER" id="PTHR33371">
    <property type="entry name" value="INTERMEMBRANE PHOSPHOLIPID TRANSPORT SYSTEM BINDING PROTEIN MLAD-RELATED"/>
    <property type="match status" value="1"/>
</dbReference>
<proteinExistence type="predicted"/>
<feature type="transmembrane region" description="Helical" evidence="2">
    <location>
        <begin position="12"/>
        <end position="31"/>
    </location>
</feature>
<evidence type="ECO:0000259" key="4">
    <source>
        <dbReference type="Pfam" id="PF11887"/>
    </source>
</evidence>
<evidence type="ECO:0000313" key="6">
    <source>
        <dbReference type="Proteomes" id="UP000261811"/>
    </source>
</evidence>
<dbReference type="EMBL" id="QURH01000039">
    <property type="protein sequence ID" value="RFU43211.1"/>
    <property type="molecule type" value="Genomic_DNA"/>
</dbReference>
<dbReference type="RefSeq" id="WP_117355859.1">
    <property type="nucleotide sequence ID" value="NZ_QURH01000039.1"/>
</dbReference>
<dbReference type="Proteomes" id="UP000261811">
    <property type="component" value="Unassembled WGS sequence"/>
</dbReference>
<evidence type="ECO:0000313" key="5">
    <source>
        <dbReference type="EMBL" id="RFU43211.1"/>
    </source>
</evidence>
<feature type="region of interest" description="Disordered" evidence="1">
    <location>
        <begin position="367"/>
        <end position="394"/>
    </location>
</feature>
<dbReference type="InterPro" id="IPR024516">
    <property type="entry name" value="Mce_C"/>
</dbReference>
<protein>
    <submittedName>
        <fullName evidence="5">MCE family protein</fullName>
    </submittedName>
</protein>
<keyword evidence="2" id="KW-0812">Transmembrane</keyword>
<keyword evidence="2" id="KW-0472">Membrane</keyword>
<dbReference type="Pfam" id="PF02470">
    <property type="entry name" value="MlaD"/>
    <property type="match status" value="1"/>
</dbReference>
<evidence type="ECO:0000259" key="3">
    <source>
        <dbReference type="Pfam" id="PF02470"/>
    </source>
</evidence>
<organism evidence="5 6">
    <name type="scientific">Actinomadura logoneensis</name>
    <dbReference type="NCBI Taxonomy" id="2293572"/>
    <lineage>
        <taxon>Bacteria</taxon>
        <taxon>Bacillati</taxon>
        <taxon>Actinomycetota</taxon>
        <taxon>Actinomycetes</taxon>
        <taxon>Streptosporangiales</taxon>
        <taxon>Thermomonosporaceae</taxon>
        <taxon>Actinomadura</taxon>
    </lineage>
</organism>
<dbReference type="OrthoDB" id="4516955at2"/>
<feature type="domain" description="Mammalian cell entry C-terminal" evidence="4">
    <location>
        <begin position="117"/>
        <end position="305"/>
    </location>
</feature>
<dbReference type="InterPro" id="IPR052336">
    <property type="entry name" value="MlaD_Phospholipid_Transporter"/>
</dbReference>
<dbReference type="AlphaFoldDB" id="A0A372JT68"/>
<keyword evidence="2" id="KW-1133">Transmembrane helix</keyword>
<accession>A0A372JT68</accession>
<sequence>MGAIRDNRIRVLEIIGVVFVLMIALALYAVLGGAKTRVIRADFATAIGVYPGSDVRVLGVKVGSITSVTPHGRKVSVVMKVDEDVPVPADAHAIVIAPNLVSDRYVQLAPAYGGGPRMPAGATIDVSRTATPLELDGLYDSIRKFSGDLGPNGANARGALASVIHTGAANLGGNGRMFNTTIDNLGRLSQTLNNSSGDLYATIGNLNRFAAMLRGNDSQIRLAEQQLADVSGFLAADRQDLADSLRNLARALLEVRDFITTNREALKRNVDKLADVTQVLVDQRASLAEVLDNAPVLTQNALNAYDPGTRTLMSRGNLLEITKAFGNLNQKGLDGTGADTRPVCAAASAQTPALKLQCNRLRTNGLTAVPPSQSGDVPALPLPPAGQVYAGGGR</sequence>
<comment type="caution">
    <text evidence="5">The sequence shown here is derived from an EMBL/GenBank/DDBJ whole genome shotgun (WGS) entry which is preliminary data.</text>
</comment>
<gene>
    <name evidence="5" type="ORF">DZF91_02280</name>
</gene>
<dbReference type="InterPro" id="IPR003399">
    <property type="entry name" value="Mce/MlaD"/>
</dbReference>
<evidence type="ECO:0000256" key="1">
    <source>
        <dbReference type="SAM" id="MobiDB-lite"/>
    </source>
</evidence>
<dbReference type="GO" id="GO:0005576">
    <property type="term" value="C:extracellular region"/>
    <property type="evidence" value="ECO:0007669"/>
    <property type="project" value="TreeGrafter"/>
</dbReference>
<name>A0A372JT68_9ACTN</name>